<comment type="similarity">
    <text evidence="1">Belongs to the ETF beta-subunit/FixA family.</text>
</comment>
<gene>
    <name evidence="8" type="ORF">HH215_28660</name>
</gene>
<dbReference type="InterPro" id="IPR014729">
    <property type="entry name" value="Rossmann-like_a/b/a_fold"/>
</dbReference>
<dbReference type="Pfam" id="PF01012">
    <property type="entry name" value="ETF"/>
    <property type="match status" value="1"/>
</dbReference>
<dbReference type="AlphaFoldDB" id="A0A7Z2ZNY0"/>
<dbReference type="GO" id="GO:0009055">
    <property type="term" value="F:electron transfer activity"/>
    <property type="evidence" value="ECO:0007669"/>
    <property type="project" value="InterPro"/>
</dbReference>
<reference evidence="8 9" key="1">
    <citation type="submission" date="2020-04" db="EMBL/GenBank/DDBJ databases">
        <title>Genome sequencing of novel species.</title>
        <authorList>
            <person name="Heo J."/>
            <person name="Kim S.-J."/>
            <person name="Kim J.-S."/>
            <person name="Hong S.-B."/>
            <person name="Kwon S.-W."/>
        </authorList>
    </citation>
    <scope>NUCLEOTIDE SEQUENCE [LARGE SCALE GENOMIC DNA]</scope>
    <source>
        <strain evidence="8 9">MFER-1</strain>
    </source>
</reference>
<dbReference type="SUPFAM" id="SSF52402">
    <property type="entry name" value="Adenine nucleotide alpha hydrolases-like"/>
    <property type="match status" value="1"/>
</dbReference>
<dbReference type="InterPro" id="IPR012255">
    <property type="entry name" value="ETF_b"/>
</dbReference>
<sequence>MNIAVLIKSVIATDEPIIVRNGKIDEDGVKKVINPYDEYGLEEALRIKEDDGSSVTVISAGDEKTVEALRTALAMGADEAWWIRTEGAGDEHVLSLALAETVRRGGFDLVFAGHLSIDNGAGQVAIRVAELLGWPHAGAIVACRVDRNGEDNARKIGQGYTLHVTRDAEGDSENWELPLPALLTAQQGLNEPRYPALAGIMKAKRKPLTELSFDELLAESEARTLAARGVGGGTAGRVGDADGVGSGQMGYSERVSSERIGEPEIEKASRARDGEPEVALDGAAVAGPRTERLGCEAPPPRPAGRKLDGTVGEQAAELIALLRNEARILKAR</sequence>
<dbReference type="KEGG" id="cheb:HH215_28660"/>
<keyword evidence="4" id="KW-0813">Transport</keyword>
<dbReference type="SMART" id="SM00893">
    <property type="entry name" value="ETF"/>
    <property type="match status" value="1"/>
</dbReference>
<feature type="compositionally biased region" description="Gly residues" evidence="6">
    <location>
        <begin position="237"/>
        <end position="248"/>
    </location>
</feature>
<evidence type="ECO:0000256" key="4">
    <source>
        <dbReference type="ARBA" id="ARBA00022448"/>
    </source>
</evidence>
<evidence type="ECO:0000256" key="3">
    <source>
        <dbReference type="ARBA" id="ARBA00016797"/>
    </source>
</evidence>
<dbReference type="CDD" id="cd01714">
    <property type="entry name" value="ETF_beta"/>
    <property type="match status" value="1"/>
</dbReference>
<dbReference type="PANTHER" id="PTHR21294">
    <property type="entry name" value="ELECTRON TRANSFER FLAVOPROTEIN BETA-SUBUNIT"/>
    <property type="match status" value="1"/>
</dbReference>
<dbReference type="PANTHER" id="PTHR21294:SF8">
    <property type="entry name" value="ELECTRON TRANSFER FLAVOPROTEIN SUBUNIT BETA"/>
    <property type="match status" value="1"/>
</dbReference>
<dbReference type="Gene3D" id="3.40.50.620">
    <property type="entry name" value="HUPs"/>
    <property type="match status" value="1"/>
</dbReference>
<evidence type="ECO:0000256" key="2">
    <source>
        <dbReference type="ARBA" id="ARBA00011355"/>
    </source>
</evidence>
<feature type="compositionally biased region" description="Basic and acidic residues" evidence="6">
    <location>
        <begin position="255"/>
        <end position="275"/>
    </location>
</feature>
<dbReference type="RefSeq" id="WP_169282999.1">
    <property type="nucleotide sequence ID" value="NZ_CP051680.1"/>
</dbReference>
<evidence type="ECO:0000313" key="9">
    <source>
        <dbReference type="Proteomes" id="UP000502248"/>
    </source>
</evidence>
<dbReference type="InterPro" id="IPR014730">
    <property type="entry name" value="ETF_a/b_N"/>
</dbReference>
<evidence type="ECO:0000256" key="1">
    <source>
        <dbReference type="ARBA" id="ARBA00007557"/>
    </source>
</evidence>
<organism evidence="8 9">
    <name type="scientific">Cohnella herbarum</name>
    <dbReference type="NCBI Taxonomy" id="2728023"/>
    <lineage>
        <taxon>Bacteria</taxon>
        <taxon>Bacillati</taxon>
        <taxon>Bacillota</taxon>
        <taxon>Bacilli</taxon>
        <taxon>Bacillales</taxon>
        <taxon>Paenibacillaceae</taxon>
        <taxon>Cohnella</taxon>
    </lineage>
</organism>
<protein>
    <recommendedName>
        <fullName evidence="3">Electron transfer flavoprotein subunit beta</fullName>
    </recommendedName>
</protein>
<evidence type="ECO:0000256" key="6">
    <source>
        <dbReference type="SAM" id="MobiDB-lite"/>
    </source>
</evidence>
<evidence type="ECO:0000313" key="8">
    <source>
        <dbReference type="EMBL" id="QJD86753.1"/>
    </source>
</evidence>
<dbReference type="InterPro" id="IPR033948">
    <property type="entry name" value="ETF_beta_N"/>
</dbReference>
<dbReference type="GO" id="GO:0005829">
    <property type="term" value="C:cytosol"/>
    <property type="evidence" value="ECO:0007669"/>
    <property type="project" value="TreeGrafter"/>
</dbReference>
<feature type="region of interest" description="Disordered" evidence="6">
    <location>
        <begin position="237"/>
        <end position="308"/>
    </location>
</feature>
<dbReference type="EMBL" id="CP051680">
    <property type="protein sequence ID" value="QJD86753.1"/>
    <property type="molecule type" value="Genomic_DNA"/>
</dbReference>
<comment type="subunit">
    <text evidence="2">Heterodimer of an alpha and a beta subunit.</text>
</comment>
<evidence type="ECO:0000256" key="5">
    <source>
        <dbReference type="ARBA" id="ARBA00022982"/>
    </source>
</evidence>
<feature type="domain" description="Electron transfer flavoprotein alpha/beta-subunit N-terminal" evidence="7">
    <location>
        <begin position="21"/>
        <end position="220"/>
    </location>
</feature>
<keyword evidence="5" id="KW-0249">Electron transport</keyword>
<proteinExistence type="inferred from homology"/>
<evidence type="ECO:0000259" key="7">
    <source>
        <dbReference type="SMART" id="SM00893"/>
    </source>
</evidence>
<keyword evidence="9" id="KW-1185">Reference proteome</keyword>
<dbReference type="Proteomes" id="UP000502248">
    <property type="component" value="Chromosome"/>
</dbReference>
<name>A0A7Z2ZNY0_9BACL</name>
<accession>A0A7Z2ZNY0</accession>